<dbReference type="EMBL" id="JACHLP010000004">
    <property type="protein sequence ID" value="MBB4843705.1"/>
    <property type="molecule type" value="Genomic_DNA"/>
</dbReference>
<feature type="transmembrane region" description="Helical" evidence="6">
    <location>
        <begin position="12"/>
        <end position="30"/>
    </location>
</feature>
<organism evidence="7 8">
    <name type="scientific">Roseateles oligotrophus</name>
    <dbReference type="NCBI Taxonomy" id="1769250"/>
    <lineage>
        <taxon>Bacteria</taxon>
        <taxon>Pseudomonadati</taxon>
        <taxon>Pseudomonadota</taxon>
        <taxon>Betaproteobacteria</taxon>
        <taxon>Burkholderiales</taxon>
        <taxon>Sphaerotilaceae</taxon>
        <taxon>Roseateles</taxon>
    </lineage>
</organism>
<dbReference type="PANTHER" id="PTHR30477">
    <property type="entry name" value="ABC-TRANSPORTER METAL-BINDING PROTEIN"/>
    <property type="match status" value="1"/>
</dbReference>
<comment type="similarity">
    <text evidence="2">Belongs to the ABC-3 integral membrane protein family.</text>
</comment>
<dbReference type="Proteomes" id="UP000562027">
    <property type="component" value="Unassembled WGS sequence"/>
</dbReference>
<dbReference type="RefSeq" id="WP_184299228.1">
    <property type="nucleotide sequence ID" value="NZ_JACHLP010000004.1"/>
</dbReference>
<dbReference type="GO" id="GO:0010043">
    <property type="term" value="P:response to zinc ion"/>
    <property type="evidence" value="ECO:0007669"/>
    <property type="project" value="TreeGrafter"/>
</dbReference>
<comment type="caution">
    <text evidence="7">The sequence shown here is derived from an EMBL/GenBank/DDBJ whole genome shotgun (WGS) entry which is preliminary data.</text>
</comment>
<evidence type="ECO:0000313" key="8">
    <source>
        <dbReference type="Proteomes" id="UP000562027"/>
    </source>
</evidence>
<dbReference type="SUPFAM" id="SSF81345">
    <property type="entry name" value="ABC transporter involved in vitamin B12 uptake, BtuC"/>
    <property type="match status" value="1"/>
</dbReference>
<name>A0A840LAB1_9BURK</name>
<comment type="subcellular location">
    <subcellularLocation>
        <location evidence="1">Membrane</location>
        <topology evidence="1">Multi-pass membrane protein</topology>
    </subcellularLocation>
</comment>
<dbReference type="PANTHER" id="PTHR30477:SF19">
    <property type="entry name" value="METAL ABC TRANSPORTER PERMEASE"/>
    <property type="match status" value="1"/>
</dbReference>
<reference evidence="7 8" key="1">
    <citation type="submission" date="2020-08" db="EMBL/GenBank/DDBJ databases">
        <title>Functional genomics of gut bacteria from endangered species of beetles.</title>
        <authorList>
            <person name="Carlos-Shanley C."/>
        </authorList>
    </citation>
    <scope>NUCLEOTIDE SEQUENCE [LARGE SCALE GENOMIC DNA]</scope>
    <source>
        <strain evidence="7 8">S00239</strain>
    </source>
</reference>
<proteinExistence type="inferred from homology"/>
<evidence type="ECO:0000256" key="5">
    <source>
        <dbReference type="ARBA" id="ARBA00023136"/>
    </source>
</evidence>
<gene>
    <name evidence="7" type="ORF">HNP55_002228</name>
</gene>
<evidence type="ECO:0000256" key="1">
    <source>
        <dbReference type="ARBA" id="ARBA00004141"/>
    </source>
</evidence>
<protein>
    <submittedName>
        <fullName evidence="7">Zinc/manganese transport system permease protein</fullName>
    </submittedName>
</protein>
<feature type="transmembrane region" description="Helical" evidence="6">
    <location>
        <begin position="37"/>
        <end position="55"/>
    </location>
</feature>
<dbReference type="AlphaFoldDB" id="A0A840LAB1"/>
<evidence type="ECO:0000256" key="3">
    <source>
        <dbReference type="ARBA" id="ARBA00022692"/>
    </source>
</evidence>
<keyword evidence="8" id="KW-1185">Reference proteome</keyword>
<sequence length="283" mass="29402">MSGPGLQELWFLAPALALLAGILALAPLGAQVLRRGVVFIDLAVAQAAAAAALWASGLGLAHDHGQGGQMLAAALGALLCAALVAQLARRWPQQREALIGLVYVAGASLAMLGARLDPHGREQWLQLLAADVLWAGWPQVGLLALCASLVLLLRWRWPALLGRDAFFYPLFAVVTSWVVPVLGLFLVFVTLIAPALWMQAAWSLWRAASAAAAVAVLGLWASWQFDGPSGACVALALALWGGLSALGGLQRRQPVAAQAAAAVQAAPPAGVEVGQHETHQAQG</sequence>
<keyword evidence="5 6" id="KW-0472">Membrane</keyword>
<dbReference type="GO" id="GO:0055085">
    <property type="term" value="P:transmembrane transport"/>
    <property type="evidence" value="ECO:0007669"/>
    <property type="project" value="InterPro"/>
</dbReference>
<keyword evidence="3 6" id="KW-0812">Transmembrane</keyword>
<feature type="transmembrane region" description="Helical" evidence="6">
    <location>
        <begin position="134"/>
        <end position="153"/>
    </location>
</feature>
<keyword evidence="4 6" id="KW-1133">Transmembrane helix</keyword>
<dbReference type="InterPro" id="IPR037294">
    <property type="entry name" value="ABC_BtuC-like"/>
</dbReference>
<feature type="transmembrane region" description="Helical" evidence="6">
    <location>
        <begin position="67"/>
        <end position="85"/>
    </location>
</feature>
<evidence type="ECO:0000313" key="7">
    <source>
        <dbReference type="EMBL" id="MBB4843705.1"/>
    </source>
</evidence>
<feature type="transmembrane region" description="Helical" evidence="6">
    <location>
        <begin position="230"/>
        <end position="249"/>
    </location>
</feature>
<feature type="transmembrane region" description="Helical" evidence="6">
    <location>
        <begin position="97"/>
        <end position="114"/>
    </location>
</feature>
<evidence type="ECO:0000256" key="6">
    <source>
        <dbReference type="SAM" id="Phobius"/>
    </source>
</evidence>
<feature type="transmembrane region" description="Helical" evidence="6">
    <location>
        <begin position="165"/>
        <end position="198"/>
    </location>
</feature>
<dbReference type="InterPro" id="IPR001626">
    <property type="entry name" value="ABC_TroCD"/>
</dbReference>
<dbReference type="GO" id="GO:0043190">
    <property type="term" value="C:ATP-binding cassette (ABC) transporter complex"/>
    <property type="evidence" value="ECO:0007669"/>
    <property type="project" value="InterPro"/>
</dbReference>
<evidence type="ECO:0000256" key="4">
    <source>
        <dbReference type="ARBA" id="ARBA00022989"/>
    </source>
</evidence>
<evidence type="ECO:0000256" key="2">
    <source>
        <dbReference type="ARBA" id="ARBA00008034"/>
    </source>
</evidence>
<accession>A0A840LAB1</accession>